<comment type="similarity">
    <text evidence="2">Belongs to the ABC transporter superfamily.</text>
</comment>
<evidence type="ECO:0000256" key="5">
    <source>
        <dbReference type="ARBA" id="ARBA00022840"/>
    </source>
</evidence>
<accession>A0A3R8RRY7</accession>
<evidence type="ECO:0000256" key="1">
    <source>
        <dbReference type="ARBA" id="ARBA00004202"/>
    </source>
</evidence>
<keyword evidence="6" id="KW-0046">Antibiotic resistance</keyword>
<dbReference type="EMBL" id="QOCI01000001">
    <property type="protein sequence ID" value="RRR20237.1"/>
    <property type="molecule type" value="Genomic_DNA"/>
</dbReference>
<dbReference type="InterPro" id="IPR017871">
    <property type="entry name" value="ABC_transporter-like_CS"/>
</dbReference>
<dbReference type="GO" id="GO:0016887">
    <property type="term" value="F:ATP hydrolysis activity"/>
    <property type="evidence" value="ECO:0007669"/>
    <property type="project" value="InterPro"/>
</dbReference>
<dbReference type="GO" id="GO:0005524">
    <property type="term" value="F:ATP binding"/>
    <property type="evidence" value="ECO:0007669"/>
    <property type="project" value="UniProtKB-KW"/>
</dbReference>
<dbReference type="InterPro" id="IPR003593">
    <property type="entry name" value="AAA+_ATPase"/>
</dbReference>
<protein>
    <submittedName>
        <fullName evidence="8">ABC transporter ATP-binding protein</fullName>
    </submittedName>
</protein>
<dbReference type="GO" id="GO:0046677">
    <property type="term" value="P:response to antibiotic"/>
    <property type="evidence" value="ECO:0007669"/>
    <property type="project" value="UniProtKB-KW"/>
</dbReference>
<dbReference type="CDD" id="cd03225">
    <property type="entry name" value="ABC_cobalt_CbiO_domain1"/>
    <property type="match status" value="1"/>
</dbReference>
<dbReference type="SUPFAM" id="SSF52540">
    <property type="entry name" value="P-loop containing nucleoside triphosphate hydrolases"/>
    <property type="match status" value="1"/>
</dbReference>
<dbReference type="PANTHER" id="PTHR42711">
    <property type="entry name" value="ABC TRANSPORTER ATP-BINDING PROTEIN"/>
    <property type="match status" value="1"/>
</dbReference>
<dbReference type="Proteomes" id="UP000274327">
    <property type="component" value="Unassembled WGS sequence"/>
</dbReference>
<dbReference type="PROSITE" id="PS00211">
    <property type="entry name" value="ABC_TRANSPORTER_1"/>
    <property type="match status" value="1"/>
</dbReference>
<dbReference type="PROSITE" id="PS50893">
    <property type="entry name" value="ABC_TRANSPORTER_2"/>
    <property type="match status" value="1"/>
</dbReference>
<evidence type="ECO:0000313" key="9">
    <source>
        <dbReference type="Proteomes" id="UP000274327"/>
    </source>
</evidence>
<keyword evidence="3" id="KW-0813">Transport</keyword>
<dbReference type="PANTHER" id="PTHR42711:SF5">
    <property type="entry name" value="ABC TRANSPORTER ATP-BINDING PROTEIN NATA"/>
    <property type="match status" value="1"/>
</dbReference>
<dbReference type="AlphaFoldDB" id="A0A3R8RRY7"/>
<dbReference type="InterPro" id="IPR015856">
    <property type="entry name" value="ABC_transpr_CbiO/EcfA_su"/>
</dbReference>
<keyword evidence="4" id="KW-0547">Nucleotide-binding</keyword>
<dbReference type="GO" id="GO:0022857">
    <property type="term" value="F:transmembrane transporter activity"/>
    <property type="evidence" value="ECO:0007669"/>
    <property type="project" value="UniProtKB-ARBA"/>
</dbReference>
<reference evidence="8 9" key="1">
    <citation type="submission" date="2018-07" db="EMBL/GenBank/DDBJ databases">
        <title>Brachybacteriurn paraconglorneratum KCTC 9916.</title>
        <authorList>
            <person name="Li Y."/>
        </authorList>
    </citation>
    <scope>NUCLEOTIDE SEQUENCE [LARGE SCALE GENOMIC DNA]</scope>
    <source>
        <strain evidence="8 9">KCTC 9916</strain>
    </source>
</reference>
<keyword evidence="9" id="KW-1185">Reference proteome</keyword>
<gene>
    <name evidence="8" type="ORF">DS079_02220</name>
</gene>
<evidence type="ECO:0000256" key="4">
    <source>
        <dbReference type="ARBA" id="ARBA00022741"/>
    </source>
</evidence>
<dbReference type="Pfam" id="PF00005">
    <property type="entry name" value="ABC_tran"/>
    <property type="match status" value="1"/>
</dbReference>
<comment type="subcellular location">
    <subcellularLocation>
        <location evidence="1">Cell membrane</location>
        <topology evidence="1">Peripheral membrane protein</topology>
    </subcellularLocation>
</comment>
<name>A0A3R8RRY7_9MICO</name>
<evidence type="ECO:0000256" key="2">
    <source>
        <dbReference type="ARBA" id="ARBA00005417"/>
    </source>
</evidence>
<dbReference type="GO" id="GO:0005886">
    <property type="term" value="C:plasma membrane"/>
    <property type="evidence" value="ECO:0007669"/>
    <property type="project" value="UniProtKB-SubCell"/>
</dbReference>
<evidence type="ECO:0000259" key="7">
    <source>
        <dbReference type="PROSITE" id="PS50893"/>
    </source>
</evidence>
<evidence type="ECO:0000256" key="6">
    <source>
        <dbReference type="ARBA" id="ARBA00023251"/>
    </source>
</evidence>
<dbReference type="InterPro" id="IPR003439">
    <property type="entry name" value="ABC_transporter-like_ATP-bd"/>
</dbReference>
<comment type="caution">
    <text evidence="8">The sequence shown here is derived from an EMBL/GenBank/DDBJ whole genome shotgun (WGS) entry which is preliminary data.</text>
</comment>
<dbReference type="SMART" id="SM00382">
    <property type="entry name" value="AAA"/>
    <property type="match status" value="1"/>
</dbReference>
<evidence type="ECO:0000256" key="3">
    <source>
        <dbReference type="ARBA" id="ARBA00022448"/>
    </source>
</evidence>
<feature type="domain" description="ABC transporter" evidence="7">
    <location>
        <begin position="18"/>
        <end position="223"/>
    </location>
</feature>
<keyword evidence="5 8" id="KW-0067">ATP-binding</keyword>
<sequence>MPVPLSTIPPPSTSPEVVAFEGIGVLREESVLLLEASGRVAAGEVLAVTGPNGSGKTTLLRVLAGLLAPTAGRVRVAGRRPDDRDRVFREALAALIGPAQTARDLTVLEHLQFVGATWGSDAAAARARGRELLEELRILPLADRFPHELSSGQSQLVSLALVLARPSAVLVLDEPEQRLDPDRLDLVIDALRARARAGTAIVLASHSPRLVDQLADGRLALEEPW</sequence>
<evidence type="ECO:0000313" key="8">
    <source>
        <dbReference type="EMBL" id="RRR20237.1"/>
    </source>
</evidence>
<proteinExistence type="inferred from homology"/>
<dbReference type="Gene3D" id="3.40.50.300">
    <property type="entry name" value="P-loop containing nucleotide triphosphate hydrolases"/>
    <property type="match status" value="1"/>
</dbReference>
<organism evidence="8 9">
    <name type="scientific">Brachybacterium paraconglomeratum</name>
    <dbReference type="NCBI Taxonomy" id="173362"/>
    <lineage>
        <taxon>Bacteria</taxon>
        <taxon>Bacillati</taxon>
        <taxon>Actinomycetota</taxon>
        <taxon>Actinomycetes</taxon>
        <taxon>Micrococcales</taxon>
        <taxon>Dermabacteraceae</taxon>
        <taxon>Brachybacterium</taxon>
    </lineage>
</organism>
<dbReference type="RefSeq" id="WP_126984634.1">
    <property type="nucleotide sequence ID" value="NZ_JALXWX010000012.1"/>
</dbReference>
<dbReference type="InterPro" id="IPR027417">
    <property type="entry name" value="P-loop_NTPase"/>
</dbReference>
<dbReference type="InterPro" id="IPR050763">
    <property type="entry name" value="ABC_transporter_ATP-binding"/>
</dbReference>